<dbReference type="AlphaFoldDB" id="A0A8H3V0L4"/>
<feature type="transmembrane region" description="Helical" evidence="1">
    <location>
        <begin position="21"/>
        <end position="48"/>
    </location>
</feature>
<feature type="transmembrane region" description="Helical" evidence="1">
    <location>
        <begin position="205"/>
        <end position="228"/>
    </location>
</feature>
<sequence>MPLFRRGSSEPFDAVRFSSSWLFSPTVLCILRATFSAYIFACIITFLVMDGLKGGAGYFFSYFTDLTFFGLAFYFAFAALHSGSYARTGTPLLARWPKFLQILHSLFYSTITIFPFLVTIVYWGIIFSGFADRTGVWRNISAHGLNSVFALFEITFARTEKTPWLHIVPLILILAGYLGVAYLTLHNSGFYVYDFLDETTHSKAIVAAYILGVLAAIIIIFVIVHFLIKFRRWLTEDKFGKRGRFSTPIACTPNTMEKGVLRKQPDMAGHMAEHHAR</sequence>
<dbReference type="EMBL" id="WNWS01000107">
    <property type="protein sequence ID" value="KAE9980204.1"/>
    <property type="molecule type" value="Genomic_DNA"/>
</dbReference>
<feature type="transmembrane region" description="Helical" evidence="1">
    <location>
        <begin position="106"/>
        <end position="130"/>
    </location>
</feature>
<feature type="transmembrane region" description="Helical" evidence="1">
    <location>
        <begin position="164"/>
        <end position="185"/>
    </location>
</feature>
<keyword evidence="1" id="KW-1133">Transmembrane helix</keyword>
<dbReference type="OrthoDB" id="419711at2759"/>
<proteinExistence type="predicted"/>
<name>A0A8H3V0L4_VENIN</name>
<keyword evidence="1" id="KW-0472">Membrane</keyword>
<keyword evidence="1" id="KW-0812">Transmembrane</keyword>
<protein>
    <submittedName>
        <fullName evidence="2">Uncharacterized protein</fullName>
    </submittedName>
</protein>
<evidence type="ECO:0000313" key="3">
    <source>
        <dbReference type="Proteomes" id="UP000447873"/>
    </source>
</evidence>
<gene>
    <name evidence="2" type="ORF">EG328_000438</name>
</gene>
<dbReference type="PANTHER" id="PTHR12242:SF1">
    <property type="entry name" value="MYND-TYPE DOMAIN-CONTAINING PROTEIN"/>
    <property type="match status" value="1"/>
</dbReference>
<dbReference type="GO" id="GO:0016020">
    <property type="term" value="C:membrane"/>
    <property type="evidence" value="ECO:0007669"/>
    <property type="project" value="TreeGrafter"/>
</dbReference>
<evidence type="ECO:0000256" key="1">
    <source>
        <dbReference type="SAM" id="Phobius"/>
    </source>
</evidence>
<dbReference type="Proteomes" id="UP000447873">
    <property type="component" value="Unassembled WGS sequence"/>
</dbReference>
<evidence type="ECO:0000313" key="2">
    <source>
        <dbReference type="EMBL" id="KAE9980204.1"/>
    </source>
</evidence>
<reference evidence="2 3" key="1">
    <citation type="submission" date="2018-12" db="EMBL/GenBank/DDBJ databases">
        <title>Venturia inaequalis Genome Resource.</title>
        <authorList>
            <person name="Lichtner F.J."/>
        </authorList>
    </citation>
    <scope>NUCLEOTIDE SEQUENCE [LARGE SCALE GENOMIC DNA]</scope>
    <source>
        <strain evidence="2 3">120213</strain>
    </source>
</reference>
<comment type="caution">
    <text evidence="2">The sequence shown here is derived from an EMBL/GenBank/DDBJ whole genome shotgun (WGS) entry which is preliminary data.</text>
</comment>
<dbReference type="PANTHER" id="PTHR12242">
    <property type="entry name" value="OS02G0130600 PROTEIN-RELATED"/>
    <property type="match status" value="1"/>
</dbReference>
<accession>A0A8H3V0L4</accession>
<organism evidence="2 3">
    <name type="scientific">Venturia inaequalis</name>
    <name type="common">Apple scab fungus</name>
    <dbReference type="NCBI Taxonomy" id="5025"/>
    <lineage>
        <taxon>Eukaryota</taxon>
        <taxon>Fungi</taxon>
        <taxon>Dikarya</taxon>
        <taxon>Ascomycota</taxon>
        <taxon>Pezizomycotina</taxon>
        <taxon>Dothideomycetes</taxon>
        <taxon>Pleosporomycetidae</taxon>
        <taxon>Venturiales</taxon>
        <taxon>Venturiaceae</taxon>
        <taxon>Venturia</taxon>
    </lineage>
</organism>